<proteinExistence type="predicted"/>
<sequence length="80" mass="8851">MVKGAQPEPHNEEDEDVEGSDLVPPPEQSPPLTTLFSTESIALLNAINSLNDEFKGFCNVVYDEFRGLGAWMTTLEEHMA</sequence>
<organism evidence="2 3">
    <name type="scientific">Gossypium stocksii</name>
    <dbReference type="NCBI Taxonomy" id="47602"/>
    <lineage>
        <taxon>Eukaryota</taxon>
        <taxon>Viridiplantae</taxon>
        <taxon>Streptophyta</taxon>
        <taxon>Embryophyta</taxon>
        <taxon>Tracheophyta</taxon>
        <taxon>Spermatophyta</taxon>
        <taxon>Magnoliopsida</taxon>
        <taxon>eudicotyledons</taxon>
        <taxon>Gunneridae</taxon>
        <taxon>Pentapetalae</taxon>
        <taxon>rosids</taxon>
        <taxon>malvids</taxon>
        <taxon>Malvales</taxon>
        <taxon>Malvaceae</taxon>
        <taxon>Malvoideae</taxon>
        <taxon>Gossypium</taxon>
    </lineage>
</organism>
<feature type="region of interest" description="Disordered" evidence="1">
    <location>
        <begin position="1"/>
        <end position="33"/>
    </location>
</feature>
<dbReference type="Proteomes" id="UP000828251">
    <property type="component" value="Unassembled WGS sequence"/>
</dbReference>
<keyword evidence="3" id="KW-1185">Reference proteome</keyword>
<protein>
    <submittedName>
        <fullName evidence="2">Uncharacterized protein</fullName>
    </submittedName>
</protein>
<reference evidence="2 3" key="1">
    <citation type="journal article" date="2021" name="Plant Biotechnol. J.">
        <title>Multi-omics assisted identification of the key and species-specific regulatory components of drought-tolerant mechanisms in Gossypium stocksii.</title>
        <authorList>
            <person name="Yu D."/>
            <person name="Ke L."/>
            <person name="Zhang D."/>
            <person name="Wu Y."/>
            <person name="Sun Y."/>
            <person name="Mei J."/>
            <person name="Sun J."/>
            <person name="Sun Y."/>
        </authorList>
    </citation>
    <scope>NUCLEOTIDE SEQUENCE [LARGE SCALE GENOMIC DNA]</scope>
    <source>
        <strain evidence="3">cv. E1</strain>
        <tissue evidence="2">Leaf</tissue>
    </source>
</reference>
<dbReference type="AlphaFoldDB" id="A0A9D3W415"/>
<dbReference type="EMBL" id="JAIQCV010000004">
    <property type="protein sequence ID" value="KAH1107882.1"/>
    <property type="molecule type" value="Genomic_DNA"/>
</dbReference>
<comment type="caution">
    <text evidence="2">The sequence shown here is derived from an EMBL/GenBank/DDBJ whole genome shotgun (WGS) entry which is preliminary data.</text>
</comment>
<dbReference type="OrthoDB" id="973974at2759"/>
<accession>A0A9D3W415</accession>
<evidence type="ECO:0000313" key="2">
    <source>
        <dbReference type="EMBL" id="KAH1107882.1"/>
    </source>
</evidence>
<gene>
    <name evidence="2" type="ORF">J1N35_011650</name>
</gene>
<evidence type="ECO:0000256" key="1">
    <source>
        <dbReference type="SAM" id="MobiDB-lite"/>
    </source>
</evidence>
<name>A0A9D3W415_9ROSI</name>
<evidence type="ECO:0000313" key="3">
    <source>
        <dbReference type="Proteomes" id="UP000828251"/>
    </source>
</evidence>